<dbReference type="Pfam" id="PF00106">
    <property type="entry name" value="adh_short"/>
    <property type="match status" value="1"/>
</dbReference>
<dbReference type="InterPro" id="IPR002347">
    <property type="entry name" value="SDR_fam"/>
</dbReference>
<dbReference type="PANTHER" id="PTHR24320">
    <property type="entry name" value="RETINOL DEHYDROGENASE"/>
    <property type="match status" value="1"/>
</dbReference>
<gene>
    <name evidence="3" type="ORF">DC432_13800</name>
</gene>
<dbReference type="PANTHER" id="PTHR24320:SF148">
    <property type="entry name" value="NAD(P)-BINDING ROSSMANN-FOLD SUPERFAMILY PROTEIN"/>
    <property type="match status" value="1"/>
</dbReference>
<dbReference type="InterPro" id="IPR036291">
    <property type="entry name" value="NAD(P)-bd_dom_sf"/>
</dbReference>
<protein>
    <submittedName>
        <fullName evidence="3">Short chain dehydrogenase</fullName>
    </submittedName>
</protein>
<dbReference type="Gene3D" id="3.40.50.720">
    <property type="entry name" value="NAD(P)-binding Rossmann-like Domain"/>
    <property type="match status" value="1"/>
</dbReference>
<accession>A0A2T7W3I1</accession>
<evidence type="ECO:0000256" key="1">
    <source>
        <dbReference type="ARBA" id="ARBA00006484"/>
    </source>
</evidence>
<dbReference type="SUPFAM" id="SSF51735">
    <property type="entry name" value="NAD(P)-binding Rossmann-fold domains"/>
    <property type="match status" value="1"/>
</dbReference>
<sequence length="317" mass="33076">MARDDIDITLPDLAGRRVVLTGGSDGMGLIMADRLAAAGADLVLPVRNRAKGEAVAVRLRTKNPGARVALHDLDLSSLASVRSFGTALTAEGAPVHLLINNAGVMTPPSRQTTADGHELQFGTNHLGHVALVGHLWPLLLAGEARVVSQVSVAARSGRIAWDDLDSERAYNGQRAYSRSKIALALFARALDEKSRRAGWGVRSVVSHPGVAPTNLLAARPEIGRDADTTGVKVVRWLSSRGLLLGTVETAALPALVAATTAAPRSDVLYGPTGFGHVGGAPGTHALYPPLRDLAAADRMWDASVSLAGVAQAFERGA</sequence>
<comment type="caution">
    <text evidence="3">The sequence shown here is derived from an EMBL/GenBank/DDBJ whole genome shotgun (WGS) entry which is preliminary data.</text>
</comment>
<dbReference type="EMBL" id="QDFT01000047">
    <property type="protein sequence ID" value="PVE63717.1"/>
    <property type="molecule type" value="Genomic_DNA"/>
</dbReference>
<dbReference type="RefSeq" id="WP_116538371.1">
    <property type="nucleotide sequence ID" value="NZ_QDFT01000047.1"/>
</dbReference>
<dbReference type="AlphaFoldDB" id="A0A2T7W3I1"/>
<dbReference type="GO" id="GO:0016491">
    <property type="term" value="F:oxidoreductase activity"/>
    <property type="evidence" value="ECO:0007669"/>
    <property type="project" value="UniProtKB-KW"/>
</dbReference>
<keyword evidence="2" id="KW-0560">Oxidoreductase</keyword>
<dbReference type="PRINTS" id="PR00081">
    <property type="entry name" value="GDHRDH"/>
</dbReference>
<name>A0A2T7W3I1_MICTE</name>
<reference evidence="3 4" key="1">
    <citation type="submission" date="2018-04" db="EMBL/GenBank/DDBJ databases">
        <authorList>
            <person name="Go L.Y."/>
            <person name="Mitchell J.A."/>
        </authorList>
    </citation>
    <scope>NUCLEOTIDE SEQUENCE [LARGE SCALE GENOMIC DNA]</scope>
    <source>
        <strain evidence="3 4">TPD7010</strain>
    </source>
</reference>
<dbReference type="Proteomes" id="UP000244649">
    <property type="component" value="Unassembled WGS sequence"/>
</dbReference>
<comment type="similarity">
    <text evidence="1">Belongs to the short-chain dehydrogenases/reductases (SDR) family.</text>
</comment>
<organism evidence="3 4">
    <name type="scientific">Microbacterium testaceum</name>
    <name type="common">Aureobacterium testaceum</name>
    <name type="synonym">Brevibacterium testaceum</name>
    <dbReference type="NCBI Taxonomy" id="2033"/>
    <lineage>
        <taxon>Bacteria</taxon>
        <taxon>Bacillati</taxon>
        <taxon>Actinomycetota</taxon>
        <taxon>Actinomycetes</taxon>
        <taxon>Micrococcales</taxon>
        <taxon>Microbacteriaceae</taxon>
        <taxon>Microbacterium</taxon>
    </lineage>
</organism>
<evidence type="ECO:0000256" key="2">
    <source>
        <dbReference type="ARBA" id="ARBA00023002"/>
    </source>
</evidence>
<evidence type="ECO:0000313" key="4">
    <source>
        <dbReference type="Proteomes" id="UP000244649"/>
    </source>
</evidence>
<evidence type="ECO:0000313" key="3">
    <source>
        <dbReference type="EMBL" id="PVE63717.1"/>
    </source>
</evidence>
<proteinExistence type="inferred from homology"/>
<dbReference type="NCBIfam" id="NF004513">
    <property type="entry name" value="PRK05854.1"/>
    <property type="match status" value="1"/>
</dbReference>